<reference evidence="2 3" key="1">
    <citation type="submission" date="2018-10" db="EMBL/GenBank/DDBJ databases">
        <title>Natrarchaeobius chitinivorans gen. nov., sp. nov., and Natrarchaeobius haloalkaliphilus sp. nov., alkaliphilic, chitin-utilizing haloarchaea from hypersaline alkaline lakes.</title>
        <authorList>
            <person name="Sorokin D.Y."/>
            <person name="Elcheninov A.G."/>
            <person name="Kostrikina N.A."/>
            <person name="Bale N.J."/>
            <person name="Sinninghe Damste J.S."/>
            <person name="Khijniak T.V."/>
            <person name="Kublanov I.V."/>
            <person name="Toshchakov S.V."/>
        </authorList>
    </citation>
    <scope>NUCLEOTIDE SEQUENCE [LARGE SCALE GENOMIC DNA]</scope>
    <source>
        <strain evidence="2 3">AArcht4T</strain>
    </source>
</reference>
<name>A0A3N6MM38_NATCH</name>
<feature type="compositionally biased region" description="Basic and acidic residues" evidence="1">
    <location>
        <begin position="1"/>
        <end position="23"/>
    </location>
</feature>
<feature type="region of interest" description="Disordered" evidence="1">
    <location>
        <begin position="1"/>
        <end position="24"/>
    </location>
</feature>
<dbReference type="AlphaFoldDB" id="A0A3N6MM38"/>
<evidence type="ECO:0000313" key="3">
    <source>
        <dbReference type="Proteomes" id="UP000282323"/>
    </source>
</evidence>
<dbReference type="RefSeq" id="WP_124195196.1">
    <property type="nucleotide sequence ID" value="NZ_REGA01000005.1"/>
</dbReference>
<dbReference type="EMBL" id="REGA01000005">
    <property type="protein sequence ID" value="RQG95486.1"/>
    <property type="molecule type" value="Genomic_DNA"/>
</dbReference>
<gene>
    <name evidence="2" type="ORF">EA473_08485</name>
</gene>
<protein>
    <submittedName>
        <fullName evidence="2">Uncharacterized protein</fullName>
    </submittedName>
</protein>
<evidence type="ECO:0000256" key="1">
    <source>
        <dbReference type="SAM" id="MobiDB-lite"/>
    </source>
</evidence>
<accession>A0A3N6MM38</accession>
<comment type="caution">
    <text evidence="2">The sequence shown here is derived from an EMBL/GenBank/DDBJ whole genome shotgun (WGS) entry which is preliminary data.</text>
</comment>
<sequence length="119" mass="13313">MGSRDDLRDPERQNALEGERADEGVLDNRVADAVDLRNRQREDVESPAIPDREQHRCLGIGQIEAATDGGPAFHRSGRSGPCGRSSITSRDIFQQLLAELEFEWYELRTDDVYGRAAAD</sequence>
<organism evidence="2 3">
    <name type="scientific">Natrarchaeobius chitinivorans</name>
    <dbReference type="NCBI Taxonomy" id="1679083"/>
    <lineage>
        <taxon>Archaea</taxon>
        <taxon>Methanobacteriati</taxon>
        <taxon>Methanobacteriota</taxon>
        <taxon>Stenosarchaea group</taxon>
        <taxon>Halobacteria</taxon>
        <taxon>Halobacteriales</taxon>
        <taxon>Natrialbaceae</taxon>
        <taxon>Natrarchaeobius</taxon>
    </lineage>
</organism>
<dbReference type="Proteomes" id="UP000282323">
    <property type="component" value="Unassembled WGS sequence"/>
</dbReference>
<proteinExistence type="predicted"/>
<keyword evidence="3" id="KW-1185">Reference proteome</keyword>
<evidence type="ECO:0000313" key="2">
    <source>
        <dbReference type="EMBL" id="RQG95486.1"/>
    </source>
</evidence>